<keyword evidence="1" id="KW-1133">Transmembrane helix</keyword>
<feature type="transmembrane region" description="Helical" evidence="1">
    <location>
        <begin position="33"/>
        <end position="53"/>
    </location>
</feature>
<feature type="transmembrane region" description="Helical" evidence="1">
    <location>
        <begin position="59"/>
        <end position="76"/>
    </location>
</feature>
<organism evidence="2 3">
    <name type="scientific">Nguyenibacter vanlangensis</name>
    <dbReference type="NCBI Taxonomy" id="1216886"/>
    <lineage>
        <taxon>Bacteria</taxon>
        <taxon>Pseudomonadati</taxon>
        <taxon>Pseudomonadota</taxon>
        <taxon>Alphaproteobacteria</taxon>
        <taxon>Acetobacterales</taxon>
        <taxon>Acetobacteraceae</taxon>
        <taxon>Nguyenibacter</taxon>
    </lineage>
</organism>
<dbReference type="RefSeq" id="WP_342627555.1">
    <property type="nucleotide sequence ID" value="NZ_CP152276.1"/>
</dbReference>
<gene>
    <name evidence="2" type="ORF">AAC691_15485</name>
</gene>
<keyword evidence="3" id="KW-1185">Reference proteome</keyword>
<evidence type="ECO:0000313" key="3">
    <source>
        <dbReference type="Proteomes" id="UP001449795"/>
    </source>
</evidence>
<evidence type="ECO:0000256" key="1">
    <source>
        <dbReference type="SAM" id="Phobius"/>
    </source>
</evidence>
<dbReference type="EMBL" id="CP152276">
    <property type="protein sequence ID" value="XAE41678.1"/>
    <property type="molecule type" value="Genomic_DNA"/>
</dbReference>
<keyword evidence="1" id="KW-0812">Transmembrane</keyword>
<dbReference type="Proteomes" id="UP001449795">
    <property type="component" value="Chromosome"/>
</dbReference>
<keyword evidence="1" id="KW-0472">Membrane</keyword>
<evidence type="ECO:0000313" key="2">
    <source>
        <dbReference type="EMBL" id="XAE41678.1"/>
    </source>
</evidence>
<evidence type="ECO:0008006" key="4">
    <source>
        <dbReference type="Google" id="ProtNLM"/>
    </source>
</evidence>
<accession>A0ABZ3D1P5</accession>
<protein>
    <recommendedName>
        <fullName evidence="4">Holin</fullName>
    </recommendedName>
</protein>
<reference evidence="2 3" key="1">
    <citation type="submission" date="2024-04" db="EMBL/GenBank/DDBJ databases">
        <title>Complete genome sequence of Nguyenibacter vanlangesis HBCM-1154, a strain capable of nitrogen fixation, IAA production, and phosphorus solubilization isolated from sugarcane soil.</title>
        <authorList>
            <person name="MY HANH P."/>
        </authorList>
    </citation>
    <scope>NUCLEOTIDE SEQUENCE [LARGE SCALE GENOMIC DNA]</scope>
    <source>
        <strain evidence="2 3">HBCM 1154</strain>
    </source>
</reference>
<name>A0ABZ3D1P5_9PROT</name>
<sequence>MTDHYRIWGAGLVGAVVALPYQDGIRTKAGRIAFVLTGAVTADYVAPVVASHFGATASGVSLAGFACGMFAGTVIAKATDIIRSIRASDVLAVIAARFGR</sequence>
<proteinExistence type="predicted"/>